<comment type="caution">
    <text evidence="1">The sequence shown here is derived from an EMBL/GenBank/DDBJ whole genome shotgun (WGS) entry which is preliminary data.</text>
</comment>
<dbReference type="RefSeq" id="WP_190480345.1">
    <property type="nucleotide sequence ID" value="NZ_JACJSG010000092.1"/>
</dbReference>
<dbReference type="EMBL" id="JACJSG010000092">
    <property type="protein sequence ID" value="MBD2505492.1"/>
    <property type="molecule type" value="Genomic_DNA"/>
</dbReference>
<dbReference type="Proteomes" id="UP000661112">
    <property type="component" value="Unassembled WGS sequence"/>
</dbReference>
<organism evidence="1 2">
    <name type="scientific">Anabaena azotica FACHB-119</name>
    <dbReference type="NCBI Taxonomy" id="947527"/>
    <lineage>
        <taxon>Bacteria</taxon>
        <taxon>Bacillati</taxon>
        <taxon>Cyanobacteriota</taxon>
        <taxon>Cyanophyceae</taxon>
        <taxon>Nostocales</taxon>
        <taxon>Nostocaceae</taxon>
        <taxon>Anabaena</taxon>
        <taxon>Anabaena azotica</taxon>
    </lineage>
</organism>
<keyword evidence="2" id="KW-1185">Reference proteome</keyword>
<reference evidence="1 2" key="1">
    <citation type="journal article" date="2020" name="ISME J.">
        <title>Comparative genomics reveals insights into cyanobacterial evolution and habitat adaptation.</title>
        <authorList>
            <person name="Chen M.Y."/>
            <person name="Teng W.K."/>
            <person name="Zhao L."/>
            <person name="Hu C.X."/>
            <person name="Zhou Y.K."/>
            <person name="Han B.P."/>
            <person name="Song L.R."/>
            <person name="Shu W.S."/>
        </authorList>
    </citation>
    <scope>NUCLEOTIDE SEQUENCE [LARGE SCALE GENOMIC DNA]</scope>
    <source>
        <strain evidence="1 2">FACHB-119</strain>
    </source>
</reference>
<name>A0ABR8DH24_9NOST</name>
<gene>
    <name evidence="1" type="ORF">H6G83_33685</name>
</gene>
<protein>
    <submittedName>
        <fullName evidence="1">Uncharacterized protein</fullName>
    </submittedName>
</protein>
<evidence type="ECO:0000313" key="1">
    <source>
        <dbReference type="EMBL" id="MBD2505492.1"/>
    </source>
</evidence>
<accession>A0ABR8DH24</accession>
<sequence length="47" mass="5145">MTSVARVTSARSHKSAYPCAIAAPPTSSYPSQDSSCRFRRLHLRHGV</sequence>
<proteinExistence type="predicted"/>
<evidence type="ECO:0000313" key="2">
    <source>
        <dbReference type="Proteomes" id="UP000661112"/>
    </source>
</evidence>